<dbReference type="STRING" id="1072389.K1WUV9"/>
<comment type="similarity">
    <text evidence="1">Belongs to the RdRP family.</text>
</comment>
<dbReference type="HOGENOM" id="CLU_002322_1_1_1"/>
<dbReference type="PANTHER" id="PTHR23079:SF14">
    <property type="entry name" value="RNA-DEPENDENT RNA POLYMERASE"/>
    <property type="match status" value="1"/>
</dbReference>
<dbReference type="GO" id="GO:0003968">
    <property type="term" value="F:RNA-directed RNA polymerase activity"/>
    <property type="evidence" value="ECO:0007669"/>
    <property type="project" value="UniProtKB-KW"/>
</dbReference>
<evidence type="ECO:0000259" key="3">
    <source>
        <dbReference type="Pfam" id="PF05183"/>
    </source>
</evidence>
<dbReference type="InterPro" id="IPR057596">
    <property type="entry name" value="RDRP_core"/>
</dbReference>
<accession>K1WUV9</accession>
<reference evidence="4 5" key="1">
    <citation type="journal article" date="2012" name="BMC Genomics">
        <title>Sequencing the genome of Marssonina brunnea reveals fungus-poplar co-evolution.</title>
        <authorList>
            <person name="Zhu S."/>
            <person name="Cao Y.-Z."/>
            <person name="Jiang C."/>
            <person name="Tan B.-Y."/>
            <person name="Wang Z."/>
            <person name="Feng S."/>
            <person name="Zhang L."/>
            <person name="Su X.-H."/>
            <person name="Brejova B."/>
            <person name="Vinar T."/>
            <person name="Xu M."/>
            <person name="Wang M.-X."/>
            <person name="Zhang S.-G."/>
            <person name="Huang M.-R."/>
            <person name="Wu R."/>
            <person name="Zhou Y."/>
        </authorList>
    </citation>
    <scope>NUCLEOTIDE SEQUENCE [LARGE SCALE GENOMIC DNA]</scope>
    <source>
        <strain evidence="4 5">MB_m1</strain>
    </source>
</reference>
<evidence type="ECO:0000256" key="1">
    <source>
        <dbReference type="RuleBase" id="RU363098"/>
    </source>
</evidence>
<dbReference type="InterPro" id="IPR007855">
    <property type="entry name" value="RDRP"/>
</dbReference>
<dbReference type="EMBL" id="JH921438">
    <property type="protein sequence ID" value="EKD16851.1"/>
    <property type="molecule type" value="Genomic_DNA"/>
</dbReference>
<dbReference type="RefSeq" id="XP_007293209.1">
    <property type="nucleotide sequence ID" value="XM_007293147.1"/>
</dbReference>
<feature type="domain" description="RDRP core" evidence="3">
    <location>
        <begin position="454"/>
        <end position="1085"/>
    </location>
</feature>
<dbReference type="GO" id="GO:0003723">
    <property type="term" value="F:RNA binding"/>
    <property type="evidence" value="ECO:0007669"/>
    <property type="project" value="UniProtKB-KW"/>
</dbReference>
<dbReference type="OMA" id="VHFGFSN"/>
<evidence type="ECO:0000256" key="2">
    <source>
        <dbReference type="SAM" id="MobiDB-lite"/>
    </source>
</evidence>
<dbReference type="InParanoid" id="K1WUV9"/>
<dbReference type="KEGG" id="mbe:MBM_05320"/>
<proteinExistence type="inferred from homology"/>
<organism evidence="4 5">
    <name type="scientific">Marssonina brunnea f. sp. multigermtubi (strain MB_m1)</name>
    <name type="common">Marssonina leaf spot fungus</name>
    <dbReference type="NCBI Taxonomy" id="1072389"/>
    <lineage>
        <taxon>Eukaryota</taxon>
        <taxon>Fungi</taxon>
        <taxon>Dikarya</taxon>
        <taxon>Ascomycota</taxon>
        <taxon>Pezizomycotina</taxon>
        <taxon>Leotiomycetes</taxon>
        <taxon>Helotiales</taxon>
        <taxon>Drepanopezizaceae</taxon>
        <taxon>Drepanopeziza</taxon>
    </lineage>
</organism>
<keyword evidence="1" id="KW-0548">Nucleotidyltransferase</keyword>
<name>K1WUV9_MARBU</name>
<keyword evidence="1" id="KW-0696">RNA-directed RNA polymerase</keyword>
<keyword evidence="5" id="KW-1185">Reference proteome</keyword>
<protein>
    <recommendedName>
        <fullName evidence="1">RNA-dependent RNA polymerase</fullName>
        <ecNumber evidence="1">2.7.7.48</ecNumber>
    </recommendedName>
</protein>
<dbReference type="OrthoDB" id="10055769at2759"/>
<keyword evidence="1" id="KW-0694">RNA-binding</keyword>
<keyword evidence="1" id="KW-0808">Transferase</keyword>
<feature type="compositionally biased region" description="Polar residues" evidence="2">
    <location>
        <begin position="253"/>
        <end position="269"/>
    </location>
</feature>
<dbReference type="GO" id="GO:0031380">
    <property type="term" value="C:nuclear RNA-directed RNA polymerase complex"/>
    <property type="evidence" value="ECO:0007669"/>
    <property type="project" value="TreeGrafter"/>
</dbReference>
<evidence type="ECO:0000313" key="5">
    <source>
        <dbReference type="Proteomes" id="UP000006753"/>
    </source>
</evidence>
<dbReference type="GO" id="GO:0030422">
    <property type="term" value="P:siRNA processing"/>
    <property type="evidence" value="ECO:0007669"/>
    <property type="project" value="TreeGrafter"/>
</dbReference>
<dbReference type="Gene3D" id="1.10.8.790">
    <property type="entry name" value="RNA-dependent RNA polymerase, slab domain, helical subdomain-like"/>
    <property type="match status" value="1"/>
</dbReference>
<dbReference type="GeneID" id="18761255"/>
<sequence>MAPNIAKPPGTPSRRITAMDEKTLQTRIDLLCGEWDLRLDIDDESLSPTSLSRKCIATIKFCFYKSLFDRAYQEFTQKADVIYRGWVHKPRGERGTIPDATRRQRRPVNAEEREQLLQCLFEIFLSYQKDWHRLNGGSPPSIKSKVEQYRKELEQVEKVPISSILSPGPRLNSEKRRREESFTDAPTTKRNSREIIRESNLPPHQSMPSTMAPPGRRSESRNLMSANTSFASTVGTSVFSQKEQDSSSQSSQTTIPDASQPTKDAFTTLQDDKNAPDSSDYQSSSFESRLMGLTEDEIIVAAANPAGPAEQELSQNLSEFDFGQSRFMPDSELSEAQLEAEECFKEKLHGVFPALPRCLSRALPCVVYEVARVFLHADVPISKYNGKVDASLKDYETLWAHLRGLEVLRDKPFPERSSKEAWASALEKYESGFRAVVLAASLHFSPDEDETFFKLKLSPLKLEKSYRLGRRFGHDRFLEICIPQLSGRNIPSALAAMGERGPSIIIEWLVDSTHRFIGRSWKPFMVKDKERPKKQILMVKDVESVDAAFRVFFFAVDGCKDRPKISIPKLLECVRPSQGNEHESYLKLFNRTTLALSRTESTVVLMPDQIKIMAQNITFGDPKNVMNDGAGRMSPSLALKITQTLGLSYLPAAFQGRIGEAKGLWITDLHYTGQDDWIETYPSQRKWVRKKTGDQESDDESHRTFEVSKCSGPLKSADLNLQFLPILMDRAKDKLLMKRVLSDILKHGLQLRVQEIQEARDHPQLFRQWVRDSNPNMKERERGSIGYKAGLPNVLEERLNILLDAGFHPKGIRFMEDLAKKVFTKRIDELKKRLNITVGRSTYAYMVPDFWGVLEEGEVYIDFSSFVDNVSGLSGASPSGSQILVARSPAHFVSDIQKVKAVIREELVGLKDVIIFSVKGYPALADKLSGGDYDGDVAWVCWEPAIVDNFETAEVPKAIDLVARGLIRQDKTTYKDLVRGLSHEDGISLFLKRSFEFNMRQGLLGTCTTFKERVCYAQRSVDTKESRILSQLLSNLVDQPKQGFIFGEDEWAAFKAAEVPMTPAQPLYKTDDPKPGADHIIDYLKWVADETGKRAIGYFYKGKDSDDTRKEKNEISQPPFWDLDLAQYYLKVADEFSGDPQGEKLLSDLKADIQGLKDIWTKKFQKAGNTKRNPNSREDEESVPDFAVFSQDLYEKFRDIRPRQQTSVSRMLMTTPGDNSQLSNWELLKASTAVASFANYKRPYNPSRLYVSSFVWWMAGRQLAKLKAMCDSEATHTVVQSMYIIQKPDASIIKRLKIAGHTSNLEDTASIANEADLEAMDDD</sequence>
<dbReference type="EC" id="2.7.7.48" evidence="1"/>
<gene>
    <name evidence="4" type="ORF">MBM_05320</name>
</gene>
<feature type="region of interest" description="Disordered" evidence="2">
    <location>
        <begin position="237"/>
        <end position="286"/>
    </location>
</feature>
<dbReference type="PANTHER" id="PTHR23079">
    <property type="entry name" value="RNA-DEPENDENT RNA POLYMERASE"/>
    <property type="match status" value="1"/>
</dbReference>
<evidence type="ECO:0000313" key="4">
    <source>
        <dbReference type="EMBL" id="EKD16851.1"/>
    </source>
</evidence>
<dbReference type="Proteomes" id="UP000006753">
    <property type="component" value="Unassembled WGS sequence"/>
</dbReference>
<feature type="region of interest" description="Disordered" evidence="2">
    <location>
        <begin position="160"/>
        <end position="221"/>
    </location>
</feature>
<dbReference type="Pfam" id="PF05183">
    <property type="entry name" value="RdRP"/>
    <property type="match status" value="1"/>
</dbReference>
<comment type="catalytic activity">
    <reaction evidence="1">
        <text>RNA(n) + a ribonucleoside 5'-triphosphate = RNA(n+1) + diphosphate</text>
        <dbReference type="Rhea" id="RHEA:21248"/>
        <dbReference type="Rhea" id="RHEA-COMP:14527"/>
        <dbReference type="Rhea" id="RHEA-COMP:17342"/>
        <dbReference type="ChEBI" id="CHEBI:33019"/>
        <dbReference type="ChEBI" id="CHEBI:61557"/>
        <dbReference type="ChEBI" id="CHEBI:140395"/>
        <dbReference type="EC" id="2.7.7.48"/>
    </reaction>
</comment>
<feature type="compositionally biased region" description="Basic and acidic residues" evidence="2">
    <location>
        <begin position="172"/>
        <end position="181"/>
    </location>
</feature>
<dbReference type="eggNOG" id="KOG0988">
    <property type="taxonomic scope" value="Eukaryota"/>
</dbReference>